<name>A0A2I1GZS9_9GLOM</name>
<protein>
    <submittedName>
        <fullName evidence="2">Uncharacterized protein</fullName>
    </submittedName>
</protein>
<keyword evidence="1" id="KW-0812">Transmembrane</keyword>
<accession>A0A2I1GZS9</accession>
<evidence type="ECO:0000256" key="1">
    <source>
        <dbReference type="SAM" id="Phobius"/>
    </source>
</evidence>
<sequence>MSFDLNLYFHLHCGSSVDNIEHAFHRTQNNVEAWHRRWETLKESIMKFKYLLLIFAFTIVLAADAAPGGLRRRYVPIWKRDADAEAGLAIADTGSPFS</sequence>
<evidence type="ECO:0000313" key="3">
    <source>
        <dbReference type="Proteomes" id="UP000234323"/>
    </source>
</evidence>
<reference evidence="2 3" key="1">
    <citation type="submission" date="2015-10" db="EMBL/GenBank/DDBJ databases">
        <title>Genome analyses suggest a sexual origin of heterokaryosis in a supposedly ancient asexual fungus.</title>
        <authorList>
            <person name="Ropars J."/>
            <person name="Sedzielewska K."/>
            <person name="Noel J."/>
            <person name="Charron P."/>
            <person name="Farinelli L."/>
            <person name="Marton T."/>
            <person name="Kruger M."/>
            <person name="Pelin A."/>
            <person name="Brachmann A."/>
            <person name="Corradi N."/>
        </authorList>
    </citation>
    <scope>NUCLEOTIDE SEQUENCE [LARGE SCALE GENOMIC DNA]</scope>
    <source>
        <strain evidence="2 3">A4</strain>
    </source>
</reference>
<dbReference type="EMBL" id="LLXI01001147">
    <property type="protein sequence ID" value="PKY52143.1"/>
    <property type="molecule type" value="Genomic_DNA"/>
</dbReference>
<organism evidence="2 3">
    <name type="scientific">Rhizophagus irregularis</name>
    <dbReference type="NCBI Taxonomy" id="588596"/>
    <lineage>
        <taxon>Eukaryota</taxon>
        <taxon>Fungi</taxon>
        <taxon>Fungi incertae sedis</taxon>
        <taxon>Mucoromycota</taxon>
        <taxon>Glomeromycotina</taxon>
        <taxon>Glomeromycetes</taxon>
        <taxon>Glomerales</taxon>
        <taxon>Glomeraceae</taxon>
        <taxon>Rhizophagus</taxon>
    </lineage>
</organism>
<keyword evidence="1" id="KW-1133">Transmembrane helix</keyword>
<evidence type="ECO:0000313" key="2">
    <source>
        <dbReference type="EMBL" id="PKY52143.1"/>
    </source>
</evidence>
<feature type="transmembrane region" description="Helical" evidence="1">
    <location>
        <begin position="50"/>
        <end position="70"/>
    </location>
</feature>
<comment type="caution">
    <text evidence="2">The sequence shown here is derived from an EMBL/GenBank/DDBJ whole genome shotgun (WGS) entry which is preliminary data.</text>
</comment>
<dbReference type="Proteomes" id="UP000234323">
    <property type="component" value="Unassembled WGS sequence"/>
</dbReference>
<gene>
    <name evidence="2" type="ORF">RhiirA4_469594</name>
</gene>
<dbReference type="AlphaFoldDB" id="A0A2I1GZS9"/>
<keyword evidence="3" id="KW-1185">Reference proteome</keyword>
<proteinExistence type="predicted"/>
<keyword evidence="1" id="KW-0472">Membrane</keyword>